<organism evidence="2 3">
    <name type="scientific">Candidatus Oscillibacter excrementigallinarum</name>
    <dbReference type="NCBI Taxonomy" id="2838716"/>
    <lineage>
        <taxon>Bacteria</taxon>
        <taxon>Bacillati</taxon>
        <taxon>Bacillota</taxon>
        <taxon>Clostridia</taxon>
        <taxon>Eubacteriales</taxon>
        <taxon>Oscillospiraceae</taxon>
        <taxon>Oscillibacter</taxon>
    </lineage>
</organism>
<dbReference type="AlphaFoldDB" id="A0A9D2LL71"/>
<dbReference type="InterPro" id="IPR001387">
    <property type="entry name" value="Cro/C1-type_HTH"/>
</dbReference>
<dbReference type="PANTHER" id="PTHR33375:SF1">
    <property type="entry name" value="CHROMOSOME-PARTITIONING PROTEIN PARB-RELATED"/>
    <property type="match status" value="1"/>
</dbReference>
<dbReference type="Pfam" id="PF02195">
    <property type="entry name" value="ParB_N"/>
    <property type="match status" value="1"/>
</dbReference>
<dbReference type="GO" id="GO:0005694">
    <property type="term" value="C:chromosome"/>
    <property type="evidence" value="ECO:0007669"/>
    <property type="project" value="TreeGrafter"/>
</dbReference>
<sequence>MPFDISKFAKGFDVSESDTELREIPLDKIRENPENFYPPLPEDEAESLRESIQANGLLEPLLVVADGGTYRLVSGHNRLRALQDLRGESLGMEYKTALCRVLPDMDADHEITAIIEANRQRKKAPALLADEARRLTESYARRKQAGEDLPGRIRDRVAAALGVNSTKLANLSAIKNGLKDTQLVVWWQTGTMPEAVALEAARMDAEEQEHLRLWLLGHYEKPTLANVRMFSVIWGGCRHECPEAGGAFCPNAEAIYQEDYRDGSWHGAGCCARCLERDTCEACCDYAERKEQEPHEAPETPVCPPMNEDEPEDWLDAHRDELKAAAANWKAQREAFGARLRKAREETGLDRAAFAEKLGLYKATYSAWENGALPGSGQFPDLARGLGVSTDYLYGLTDDPAPSEARQPQPEGQLTIAGWMPGSCSPAEPGEFVVLVDVGPIKYFRTFMGWDGNGWLMLPSQQAAEISPSWWLRLPPTPEKGETV</sequence>
<dbReference type="SUPFAM" id="SSF47413">
    <property type="entry name" value="lambda repressor-like DNA-binding domains"/>
    <property type="match status" value="1"/>
</dbReference>
<dbReference type="SMART" id="SM00470">
    <property type="entry name" value="ParB"/>
    <property type="match status" value="1"/>
</dbReference>
<dbReference type="InterPro" id="IPR050336">
    <property type="entry name" value="Chromosome_partition/occlusion"/>
</dbReference>
<dbReference type="SMART" id="SM00530">
    <property type="entry name" value="HTH_XRE"/>
    <property type="match status" value="1"/>
</dbReference>
<dbReference type="PANTHER" id="PTHR33375">
    <property type="entry name" value="CHROMOSOME-PARTITIONING PROTEIN PARB-RELATED"/>
    <property type="match status" value="1"/>
</dbReference>
<dbReference type="PROSITE" id="PS50943">
    <property type="entry name" value="HTH_CROC1"/>
    <property type="match status" value="1"/>
</dbReference>
<dbReference type="CDD" id="cd00093">
    <property type="entry name" value="HTH_XRE"/>
    <property type="match status" value="1"/>
</dbReference>
<protein>
    <submittedName>
        <fullName evidence="2">ParB N-terminal domain-containing protein</fullName>
    </submittedName>
</protein>
<evidence type="ECO:0000313" key="2">
    <source>
        <dbReference type="EMBL" id="HJB14356.1"/>
    </source>
</evidence>
<dbReference type="Gene3D" id="3.90.1530.10">
    <property type="entry name" value="Conserved hypothetical protein from pyrococcus furiosus pfu- 392566-001, ParB domain"/>
    <property type="match status" value="1"/>
</dbReference>
<dbReference type="InterPro" id="IPR036086">
    <property type="entry name" value="ParB/Sulfiredoxin_sf"/>
</dbReference>
<reference evidence="2" key="1">
    <citation type="journal article" date="2021" name="PeerJ">
        <title>Extensive microbial diversity within the chicken gut microbiome revealed by metagenomics and culture.</title>
        <authorList>
            <person name="Gilroy R."/>
            <person name="Ravi A."/>
            <person name="Getino M."/>
            <person name="Pursley I."/>
            <person name="Horton D.L."/>
            <person name="Alikhan N.F."/>
            <person name="Baker D."/>
            <person name="Gharbi K."/>
            <person name="Hall N."/>
            <person name="Watson M."/>
            <person name="Adriaenssens E.M."/>
            <person name="Foster-Nyarko E."/>
            <person name="Jarju S."/>
            <person name="Secka A."/>
            <person name="Antonio M."/>
            <person name="Oren A."/>
            <person name="Chaudhuri R.R."/>
            <person name="La Ragione R."/>
            <person name="Hildebrand F."/>
            <person name="Pallen M.J."/>
        </authorList>
    </citation>
    <scope>NUCLEOTIDE SEQUENCE</scope>
    <source>
        <strain evidence="2">ChiBcec18-1249</strain>
    </source>
</reference>
<feature type="domain" description="HTH cro/C1-type" evidence="1">
    <location>
        <begin position="340"/>
        <end position="393"/>
    </location>
</feature>
<dbReference type="Pfam" id="PF12844">
    <property type="entry name" value="HTH_19"/>
    <property type="match status" value="1"/>
</dbReference>
<proteinExistence type="predicted"/>
<evidence type="ECO:0000313" key="3">
    <source>
        <dbReference type="Proteomes" id="UP000823824"/>
    </source>
</evidence>
<dbReference type="GO" id="GO:0003677">
    <property type="term" value="F:DNA binding"/>
    <property type="evidence" value="ECO:0007669"/>
    <property type="project" value="InterPro"/>
</dbReference>
<accession>A0A9D2LL71</accession>
<reference evidence="2" key="2">
    <citation type="submission" date="2021-04" db="EMBL/GenBank/DDBJ databases">
        <authorList>
            <person name="Gilroy R."/>
        </authorList>
    </citation>
    <scope>NUCLEOTIDE SEQUENCE</scope>
    <source>
        <strain evidence="2">ChiBcec18-1249</strain>
    </source>
</reference>
<dbReference type="Proteomes" id="UP000823824">
    <property type="component" value="Unassembled WGS sequence"/>
</dbReference>
<name>A0A9D2LL71_9FIRM</name>
<gene>
    <name evidence="2" type="ORF">H9787_11695</name>
</gene>
<dbReference type="EMBL" id="DWZJ01000106">
    <property type="protein sequence ID" value="HJB14356.1"/>
    <property type="molecule type" value="Genomic_DNA"/>
</dbReference>
<comment type="caution">
    <text evidence="2">The sequence shown here is derived from an EMBL/GenBank/DDBJ whole genome shotgun (WGS) entry which is preliminary data.</text>
</comment>
<evidence type="ECO:0000259" key="1">
    <source>
        <dbReference type="PROSITE" id="PS50943"/>
    </source>
</evidence>
<dbReference type="InterPro" id="IPR010982">
    <property type="entry name" value="Lambda_DNA-bd_dom_sf"/>
</dbReference>
<dbReference type="InterPro" id="IPR003115">
    <property type="entry name" value="ParB_N"/>
</dbReference>
<dbReference type="GO" id="GO:0007059">
    <property type="term" value="P:chromosome segregation"/>
    <property type="evidence" value="ECO:0007669"/>
    <property type="project" value="TreeGrafter"/>
</dbReference>
<dbReference type="Gene3D" id="1.10.260.40">
    <property type="entry name" value="lambda repressor-like DNA-binding domains"/>
    <property type="match status" value="1"/>
</dbReference>
<dbReference type="SUPFAM" id="SSF110849">
    <property type="entry name" value="ParB/Sulfiredoxin"/>
    <property type="match status" value="1"/>
</dbReference>